<dbReference type="AlphaFoldDB" id="A0A6L5B6K7"/>
<organism evidence="1 2">
    <name type="scientific">Apium graveolens</name>
    <name type="common">Celery</name>
    <dbReference type="NCBI Taxonomy" id="4045"/>
    <lineage>
        <taxon>Eukaryota</taxon>
        <taxon>Viridiplantae</taxon>
        <taxon>Streptophyta</taxon>
        <taxon>Embryophyta</taxon>
        <taxon>Tracheophyta</taxon>
        <taxon>Spermatophyta</taxon>
        <taxon>Magnoliopsida</taxon>
        <taxon>eudicotyledons</taxon>
        <taxon>Gunneridae</taxon>
        <taxon>Pentapetalae</taxon>
        <taxon>asterids</taxon>
        <taxon>campanulids</taxon>
        <taxon>Apiales</taxon>
        <taxon>Apiaceae</taxon>
        <taxon>Apioideae</taxon>
        <taxon>apioid superclade</taxon>
        <taxon>Apieae</taxon>
        <taxon>Apium</taxon>
    </lineage>
</organism>
<accession>A0A6L5B6K7</accession>
<gene>
    <name evidence="1" type="ORF">AG4045_010231</name>
</gene>
<comment type="caution">
    <text evidence="1">The sequence shown here is derived from an EMBL/GenBank/DDBJ whole genome shotgun (WGS) entry which is preliminary data.</text>
</comment>
<sequence length="104" mass="12145">MISDYNVKHALRTCRPVPGQYIVKFHRRMIVKEVDDGANIPMLIFELKIFQDARATLGDCDSHGNDTIKISLWENQACEFMNWETEIHDLHGLKHYISETLQEN</sequence>
<protein>
    <submittedName>
        <fullName evidence="1">Uncharacterized protein</fullName>
    </submittedName>
</protein>
<name>A0A6L5B6K7_APIGR</name>
<evidence type="ECO:0000313" key="2">
    <source>
        <dbReference type="Proteomes" id="UP000593563"/>
    </source>
</evidence>
<proteinExistence type="predicted"/>
<reference evidence="1" key="1">
    <citation type="submission" date="2020-01" db="EMBL/GenBank/DDBJ databases">
        <title>The Celery Genome Sequence Reveals Sequential Paleo-tetraploidization, Resistance Gene Elimination, Karyotype Evolution, and Functional Innovation in Apiales.</title>
        <authorList>
            <person name="Song X."/>
        </authorList>
    </citation>
    <scope>NUCLEOTIDE SEQUENCE</scope>
    <source>
        <tissue evidence="1">Leaf</tissue>
    </source>
</reference>
<keyword evidence="2" id="KW-1185">Reference proteome</keyword>
<evidence type="ECO:0000313" key="1">
    <source>
        <dbReference type="EMBL" id="KAF1001346.1"/>
    </source>
</evidence>
<dbReference type="EMBL" id="WRXP01004838">
    <property type="protein sequence ID" value="KAF1001346.1"/>
    <property type="molecule type" value="Genomic_DNA"/>
</dbReference>
<dbReference type="Proteomes" id="UP000593563">
    <property type="component" value="Unassembled WGS sequence"/>
</dbReference>